<feature type="domain" description="Shikimate dehydrogenase substrate binding N-terminal" evidence="10">
    <location>
        <begin position="10"/>
        <end position="92"/>
    </location>
</feature>
<feature type="binding site" evidence="8">
    <location>
        <position position="90"/>
    </location>
    <ligand>
        <name>shikimate</name>
        <dbReference type="ChEBI" id="CHEBI:36208"/>
    </ligand>
</feature>
<dbReference type="InterPro" id="IPR006151">
    <property type="entry name" value="Shikm_DH/Glu-tRNA_Rdtase"/>
</dbReference>
<comment type="similarity">
    <text evidence="8">Belongs to the shikimate dehydrogenase family.</text>
</comment>
<evidence type="ECO:0000256" key="3">
    <source>
        <dbReference type="ARBA" id="ARBA00022605"/>
    </source>
</evidence>
<feature type="binding site" evidence="8">
    <location>
        <begin position="130"/>
        <end position="134"/>
    </location>
    <ligand>
        <name>NADP(+)</name>
        <dbReference type="ChEBI" id="CHEBI:58349"/>
    </ligand>
</feature>
<dbReference type="SUPFAM" id="SSF51735">
    <property type="entry name" value="NAD(P)-binding Rossmann-fold domains"/>
    <property type="match status" value="1"/>
</dbReference>
<dbReference type="GO" id="GO:0004764">
    <property type="term" value="F:shikimate 3-dehydrogenase (NADP+) activity"/>
    <property type="evidence" value="ECO:0007669"/>
    <property type="project" value="UniProtKB-UniRule"/>
</dbReference>
<evidence type="ECO:0000256" key="4">
    <source>
        <dbReference type="ARBA" id="ARBA00022857"/>
    </source>
</evidence>
<dbReference type="InterPro" id="IPR036291">
    <property type="entry name" value="NAD(P)-bd_dom_sf"/>
</dbReference>
<keyword evidence="3 8" id="KW-0028">Amino-acid biosynthesis</keyword>
<dbReference type="SUPFAM" id="SSF53223">
    <property type="entry name" value="Aminoacid dehydrogenase-like, N-terminal domain"/>
    <property type="match status" value="1"/>
</dbReference>
<keyword evidence="6 8" id="KW-0057">Aromatic amino acid biosynthesis</keyword>
<feature type="binding site" evidence="8">
    <location>
        <position position="81"/>
    </location>
    <ligand>
        <name>NADP(+)</name>
        <dbReference type="ChEBI" id="CHEBI:58349"/>
    </ligand>
</feature>
<feature type="active site" description="Proton acceptor" evidence="8">
    <location>
        <position position="69"/>
    </location>
</feature>
<evidence type="ECO:0000256" key="7">
    <source>
        <dbReference type="ARBA" id="ARBA00049442"/>
    </source>
</evidence>
<accession>A0A9X0RC30</accession>
<dbReference type="GO" id="GO:0009423">
    <property type="term" value="P:chorismate biosynthetic process"/>
    <property type="evidence" value="ECO:0007669"/>
    <property type="project" value="UniProtKB-UniRule"/>
</dbReference>
<reference evidence="12" key="1">
    <citation type="submission" date="2020-08" db="EMBL/GenBank/DDBJ databases">
        <title>Genome Sequencing and Pan-Genome Analysis of Migratory bird Vibrio Strains, Inner Mongolia.</title>
        <authorList>
            <person name="Zheng L."/>
        </authorList>
    </citation>
    <scope>NUCLEOTIDE SEQUENCE</scope>
    <source>
        <strain evidence="12">M13F</strain>
    </source>
</reference>
<dbReference type="GO" id="GO:0005829">
    <property type="term" value="C:cytosol"/>
    <property type="evidence" value="ECO:0007669"/>
    <property type="project" value="TreeGrafter"/>
</dbReference>
<sequence length="278" mass="30350">MEYQHDRYAVFGNPIGHSKSPFIHGLFARQTNQSMNYTAQMAAIDGFEQAINQFFAHGGKGCNVTVPFKEQAFQLADRLTERAQLAGAVNTLKKLDDGEVLGDNTDGEGLVQDLLQHQVPLAGAKILLIGAGGAARGVIKPLLDQQPELIVITNRTLSKAEGLAQQFSVHGAVIAQPMSQRYTPFDLVINSTSASLDGERPQVSETIFSPRSIAYDMMYSKQPTAFNQWAKEQGCHSVYDGLGMLVAQAAESFMLWRGLRPGTKQVLRELRKNLSGGV</sequence>
<evidence type="ECO:0000256" key="8">
    <source>
        <dbReference type="HAMAP-Rule" id="MF_00222"/>
    </source>
</evidence>
<feature type="binding site" evidence="8">
    <location>
        <begin position="18"/>
        <end position="20"/>
    </location>
    <ligand>
        <name>shikimate</name>
        <dbReference type="ChEBI" id="CHEBI:36208"/>
    </ligand>
</feature>
<feature type="domain" description="Quinate/shikimate 5-dehydrogenase/glutamyl-tRNA reductase" evidence="9">
    <location>
        <begin position="116"/>
        <end position="195"/>
    </location>
</feature>
<evidence type="ECO:0000313" key="12">
    <source>
        <dbReference type="EMBL" id="MBC5852601.1"/>
    </source>
</evidence>
<dbReference type="EMBL" id="JACRUP010000015">
    <property type="protein sequence ID" value="MBC5852601.1"/>
    <property type="molecule type" value="Genomic_DNA"/>
</dbReference>
<proteinExistence type="inferred from homology"/>
<feature type="binding site" evidence="8">
    <location>
        <position position="219"/>
    </location>
    <ligand>
        <name>shikimate</name>
        <dbReference type="ChEBI" id="CHEBI:36208"/>
    </ligand>
</feature>
<dbReference type="RefSeq" id="WP_187026924.1">
    <property type="nucleotide sequence ID" value="NZ_JACRUP010000015.1"/>
</dbReference>
<dbReference type="CDD" id="cd01065">
    <property type="entry name" value="NAD_bind_Shikimate_DH"/>
    <property type="match status" value="1"/>
</dbReference>
<feature type="binding site" evidence="8">
    <location>
        <position position="248"/>
    </location>
    <ligand>
        <name>shikimate</name>
        <dbReference type="ChEBI" id="CHEBI:36208"/>
    </ligand>
</feature>
<feature type="domain" description="SDH C-terminal" evidence="11">
    <location>
        <begin position="241"/>
        <end position="271"/>
    </location>
</feature>
<comment type="catalytic activity">
    <reaction evidence="7 8">
        <text>shikimate + NADP(+) = 3-dehydroshikimate + NADPH + H(+)</text>
        <dbReference type="Rhea" id="RHEA:17737"/>
        <dbReference type="ChEBI" id="CHEBI:15378"/>
        <dbReference type="ChEBI" id="CHEBI:16630"/>
        <dbReference type="ChEBI" id="CHEBI:36208"/>
        <dbReference type="ChEBI" id="CHEBI:57783"/>
        <dbReference type="ChEBI" id="CHEBI:58349"/>
        <dbReference type="EC" id="1.1.1.25"/>
    </reaction>
</comment>
<dbReference type="PANTHER" id="PTHR21089:SF1">
    <property type="entry name" value="BIFUNCTIONAL 3-DEHYDROQUINATE DEHYDRATASE_SHIKIMATE DEHYDROGENASE, CHLOROPLASTIC"/>
    <property type="match status" value="1"/>
</dbReference>
<evidence type="ECO:0000259" key="11">
    <source>
        <dbReference type="Pfam" id="PF18317"/>
    </source>
</evidence>
<dbReference type="Pfam" id="PF01488">
    <property type="entry name" value="Shikimate_DH"/>
    <property type="match status" value="1"/>
</dbReference>
<dbReference type="Pfam" id="PF18317">
    <property type="entry name" value="SDH_C"/>
    <property type="match status" value="1"/>
</dbReference>
<dbReference type="FunFam" id="3.40.50.10860:FF:000006">
    <property type="entry name" value="Shikimate dehydrogenase (NADP(+))"/>
    <property type="match status" value="1"/>
</dbReference>
<organism evidence="12 13">
    <name type="scientific">Vibrio metschnikovii</name>
    <dbReference type="NCBI Taxonomy" id="28172"/>
    <lineage>
        <taxon>Bacteria</taxon>
        <taxon>Pseudomonadati</taxon>
        <taxon>Pseudomonadota</taxon>
        <taxon>Gammaproteobacteria</taxon>
        <taxon>Vibrionales</taxon>
        <taxon>Vibrionaceae</taxon>
        <taxon>Vibrio</taxon>
    </lineage>
</organism>
<feature type="binding site" evidence="8">
    <location>
        <position position="65"/>
    </location>
    <ligand>
        <name>shikimate</name>
        <dbReference type="ChEBI" id="CHEBI:36208"/>
    </ligand>
</feature>
<comment type="pathway">
    <text evidence="1 8">Metabolic intermediate biosynthesis; chorismate biosynthesis; chorismate from D-erythrose 4-phosphate and phosphoenolpyruvate: step 4/7.</text>
</comment>
<dbReference type="InterPro" id="IPR046346">
    <property type="entry name" value="Aminoacid_DH-like_N_sf"/>
</dbReference>
<keyword evidence="4 8" id="KW-0521">NADP</keyword>
<evidence type="ECO:0000313" key="13">
    <source>
        <dbReference type="Proteomes" id="UP000615796"/>
    </source>
</evidence>
<dbReference type="NCBIfam" id="NF001310">
    <property type="entry name" value="PRK00258.1-2"/>
    <property type="match status" value="1"/>
</dbReference>
<evidence type="ECO:0000256" key="1">
    <source>
        <dbReference type="ARBA" id="ARBA00004871"/>
    </source>
</evidence>
<evidence type="ECO:0000256" key="6">
    <source>
        <dbReference type="ARBA" id="ARBA00023141"/>
    </source>
</evidence>
<evidence type="ECO:0000259" key="9">
    <source>
        <dbReference type="Pfam" id="PF01488"/>
    </source>
</evidence>
<dbReference type="GO" id="GO:0019632">
    <property type="term" value="P:shikimate metabolic process"/>
    <property type="evidence" value="ECO:0007669"/>
    <property type="project" value="InterPro"/>
</dbReference>
<dbReference type="InterPro" id="IPR022893">
    <property type="entry name" value="Shikimate_DH_fam"/>
</dbReference>
<dbReference type="Proteomes" id="UP000615796">
    <property type="component" value="Unassembled WGS sequence"/>
</dbReference>
<dbReference type="Pfam" id="PF08501">
    <property type="entry name" value="Shikimate_dh_N"/>
    <property type="match status" value="1"/>
</dbReference>
<dbReference type="PANTHER" id="PTHR21089">
    <property type="entry name" value="SHIKIMATE DEHYDROGENASE"/>
    <property type="match status" value="1"/>
</dbReference>
<dbReference type="HAMAP" id="MF_00222">
    <property type="entry name" value="Shikimate_DH_AroE"/>
    <property type="match status" value="1"/>
</dbReference>
<dbReference type="GO" id="GO:0008652">
    <property type="term" value="P:amino acid biosynthetic process"/>
    <property type="evidence" value="ECO:0007669"/>
    <property type="project" value="UniProtKB-KW"/>
</dbReference>
<dbReference type="Gene3D" id="3.40.50.10860">
    <property type="entry name" value="Leucine Dehydrogenase, chain A, domain 1"/>
    <property type="match status" value="1"/>
</dbReference>
<dbReference type="InterPro" id="IPR013708">
    <property type="entry name" value="Shikimate_DH-bd_N"/>
</dbReference>
<evidence type="ECO:0000256" key="2">
    <source>
        <dbReference type="ARBA" id="ARBA00012962"/>
    </source>
</evidence>
<dbReference type="NCBIfam" id="TIGR00507">
    <property type="entry name" value="aroE"/>
    <property type="match status" value="1"/>
</dbReference>
<keyword evidence="5 8" id="KW-0560">Oxidoreductase</keyword>
<feature type="binding site" evidence="8">
    <location>
        <position position="106"/>
    </location>
    <ligand>
        <name>shikimate</name>
        <dbReference type="ChEBI" id="CHEBI:36208"/>
    </ligand>
</feature>
<comment type="function">
    <text evidence="8">Involved in the biosynthesis of the chorismate, which leads to the biosynthesis of aromatic amino acids. Catalyzes the reversible NADPH linked reduction of 3-dehydroshikimate (DHSA) to yield shikimate (SA).</text>
</comment>
<name>A0A9X0RC30_VIBME</name>
<evidence type="ECO:0000259" key="10">
    <source>
        <dbReference type="Pfam" id="PF08501"/>
    </source>
</evidence>
<gene>
    <name evidence="8 12" type="primary">aroE</name>
    <name evidence="12" type="ORF">H8Q88_16990</name>
</gene>
<comment type="subunit">
    <text evidence="8">Homodimer.</text>
</comment>
<dbReference type="EC" id="1.1.1.25" evidence="2 8"/>
<feature type="binding site" evidence="8">
    <location>
        <begin position="154"/>
        <end position="159"/>
    </location>
    <ligand>
        <name>NADP(+)</name>
        <dbReference type="ChEBI" id="CHEBI:58349"/>
    </ligand>
</feature>
<dbReference type="FunFam" id="3.40.50.720:FF:000104">
    <property type="entry name" value="Shikimate dehydrogenase (NADP(+))"/>
    <property type="match status" value="1"/>
</dbReference>
<dbReference type="GO" id="GO:0009073">
    <property type="term" value="P:aromatic amino acid family biosynthetic process"/>
    <property type="evidence" value="ECO:0007669"/>
    <property type="project" value="UniProtKB-KW"/>
</dbReference>
<dbReference type="InterPro" id="IPR011342">
    <property type="entry name" value="Shikimate_DH"/>
</dbReference>
<dbReference type="Gene3D" id="3.40.50.720">
    <property type="entry name" value="NAD(P)-binding Rossmann-like Domain"/>
    <property type="match status" value="1"/>
</dbReference>
<feature type="binding site" evidence="8">
    <location>
        <position position="241"/>
    </location>
    <ligand>
        <name>NADP(+)</name>
        <dbReference type="ChEBI" id="CHEBI:58349"/>
    </ligand>
</feature>
<dbReference type="InterPro" id="IPR041121">
    <property type="entry name" value="SDH_C"/>
</dbReference>
<evidence type="ECO:0000256" key="5">
    <source>
        <dbReference type="ARBA" id="ARBA00023002"/>
    </source>
</evidence>
<dbReference type="GO" id="GO:0050661">
    <property type="term" value="F:NADP binding"/>
    <property type="evidence" value="ECO:0007669"/>
    <property type="project" value="InterPro"/>
</dbReference>
<comment type="caution">
    <text evidence="12">The sequence shown here is derived from an EMBL/GenBank/DDBJ whole genome shotgun (WGS) entry which is preliminary data.</text>
</comment>
<dbReference type="AlphaFoldDB" id="A0A9X0RC30"/>
<keyword evidence="13" id="KW-1185">Reference proteome</keyword>
<feature type="binding site" evidence="8">
    <location>
        <position position="217"/>
    </location>
    <ligand>
        <name>NADP(+)</name>
        <dbReference type="ChEBI" id="CHEBI:58349"/>
    </ligand>
</feature>
<protein>
    <recommendedName>
        <fullName evidence="2 8">Shikimate dehydrogenase (NADP(+))</fullName>
        <shortName evidence="8">SDH</shortName>
        <ecNumber evidence="2 8">1.1.1.25</ecNumber>
    </recommendedName>
</protein>